<dbReference type="Pfam" id="PF00381">
    <property type="entry name" value="PTS-HPr"/>
    <property type="match status" value="1"/>
</dbReference>
<accession>A0A845R181</accession>
<name>A0A845R181_9CLOT</name>
<comment type="caution">
    <text evidence="7">The sequence shown here is derived from an EMBL/GenBank/DDBJ whole genome shotgun (WGS) entry which is preliminary data.</text>
</comment>
<keyword evidence="5" id="KW-0598">Phosphotransferase system</keyword>
<evidence type="ECO:0000256" key="3">
    <source>
        <dbReference type="ARBA" id="ARBA00020422"/>
    </source>
</evidence>
<dbReference type="PRINTS" id="PR00107">
    <property type="entry name" value="PHOSPHOCPHPR"/>
</dbReference>
<dbReference type="PROSITE" id="PS00589">
    <property type="entry name" value="PTS_HPR_SER"/>
    <property type="match status" value="1"/>
</dbReference>
<evidence type="ECO:0000313" key="8">
    <source>
        <dbReference type="Proteomes" id="UP000467132"/>
    </source>
</evidence>
<dbReference type="CDD" id="cd00367">
    <property type="entry name" value="PTS-HPr_like"/>
    <property type="match status" value="1"/>
</dbReference>
<comment type="function">
    <text evidence="1">General (non sugar-specific) component of the phosphoenolpyruvate-dependent sugar phosphotransferase system (sugar PTS). This major carbohydrate active-transport system catalyzes the phosphorylation of incoming sugar substrates concomitantly with their translocation across the cell membrane. The phosphoryl group from phosphoenolpyruvate (PEP) is transferred to the phosphoryl carrier protein HPr by enzyme I. Phospho-HPr then transfers it to the PTS EIIA domain.</text>
</comment>
<comment type="subcellular location">
    <subcellularLocation>
        <location evidence="2">Cytoplasm</location>
    </subcellularLocation>
</comment>
<dbReference type="InterPro" id="IPR001020">
    <property type="entry name" value="PTS_HPr_His_P_site"/>
</dbReference>
<dbReference type="Gene3D" id="3.30.1340.10">
    <property type="entry name" value="HPr-like"/>
    <property type="match status" value="1"/>
</dbReference>
<keyword evidence="4" id="KW-0963">Cytoplasm</keyword>
<evidence type="ECO:0000256" key="2">
    <source>
        <dbReference type="ARBA" id="ARBA00004496"/>
    </source>
</evidence>
<dbReference type="InterPro" id="IPR035895">
    <property type="entry name" value="HPr-like_sf"/>
</dbReference>
<proteinExistence type="predicted"/>
<dbReference type="GO" id="GO:0009401">
    <property type="term" value="P:phosphoenolpyruvate-dependent sugar phosphotransferase system"/>
    <property type="evidence" value="ECO:0007669"/>
    <property type="project" value="UniProtKB-KW"/>
</dbReference>
<keyword evidence="8" id="KW-1185">Reference proteome</keyword>
<evidence type="ECO:0000313" key="7">
    <source>
        <dbReference type="EMBL" id="NBI08180.1"/>
    </source>
</evidence>
<dbReference type="Proteomes" id="UP000467132">
    <property type="component" value="Unassembled WGS sequence"/>
</dbReference>
<evidence type="ECO:0000256" key="1">
    <source>
        <dbReference type="ARBA" id="ARBA00003681"/>
    </source>
</evidence>
<gene>
    <name evidence="7" type="ORF">D3Z33_15075</name>
</gene>
<dbReference type="PROSITE" id="PS51350">
    <property type="entry name" value="PTS_HPR_DOM"/>
    <property type="match status" value="1"/>
</dbReference>
<dbReference type="InterPro" id="IPR002114">
    <property type="entry name" value="PTS_HPr_Ser_P_site"/>
</dbReference>
<dbReference type="InterPro" id="IPR000032">
    <property type="entry name" value="HPr-like"/>
</dbReference>
<protein>
    <recommendedName>
        <fullName evidence="3">Phosphocarrier protein HPr</fullName>
    </recommendedName>
</protein>
<evidence type="ECO:0000259" key="6">
    <source>
        <dbReference type="PROSITE" id="PS51350"/>
    </source>
</evidence>
<dbReference type="PANTHER" id="PTHR33705:SF2">
    <property type="entry name" value="PHOSPHOCARRIER PROTEIN NPR"/>
    <property type="match status" value="1"/>
</dbReference>
<dbReference type="AlphaFoldDB" id="A0A845R181"/>
<dbReference type="PANTHER" id="PTHR33705">
    <property type="entry name" value="PHOSPHOCARRIER PROTEIN HPR"/>
    <property type="match status" value="1"/>
</dbReference>
<evidence type="ECO:0000256" key="5">
    <source>
        <dbReference type="ARBA" id="ARBA00022683"/>
    </source>
</evidence>
<evidence type="ECO:0000256" key="4">
    <source>
        <dbReference type="ARBA" id="ARBA00022490"/>
    </source>
</evidence>
<dbReference type="InterPro" id="IPR050399">
    <property type="entry name" value="HPr"/>
</dbReference>
<reference evidence="7 8" key="1">
    <citation type="submission" date="2018-08" db="EMBL/GenBank/DDBJ databases">
        <title>Murine metabolic-syndrome-specific gut microbial biobank.</title>
        <authorList>
            <person name="Liu C."/>
        </authorList>
    </citation>
    <scope>NUCLEOTIDE SEQUENCE [LARGE SCALE GENOMIC DNA]</scope>
    <source>
        <strain evidence="7 8">583</strain>
    </source>
</reference>
<dbReference type="OrthoDB" id="9809047at2"/>
<dbReference type="NCBIfam" id="TIGR01003">
    <property type="entry name" value="PTS_HPr_family"/>
    <property type="match status" value="1"/>
</dbReference>
<sequence>MEVKVVVVKNKIGLHARPAALFVQTATKFLSKIYVEKKGRKVNAKSIMGIMALGVCQGDQIKLYAQGEDEKKAIEELEDLLLNKLEQEYI</sequence>
<organism evidence="7 8">
    <name type="scientific">Senegalia massiliensis</name>
    <dbReference type="NCBI Taxonomy" id="1720316"/>
    <lineage>
        <taxon>Bacteria</taxon>
        <taxon>Bacillati</taxon>
        <taxon>Bacillota</taxon>
        <taxon>Clostridia</taxon>
        <taxon>Eubacteriales</taxon>
        <taxon>Clostridiaceae</taxon>
        <taxon>Senegalia</taxon>
    </lineage>
</organism>
<dbReference type="GO" id="GO:0005737">
    <property type="term" value="C:cytoplasm"/>
    <property type="evidence" value="ECO:0007669"/>
    <property type="project" value="UniProtKB-SubCell"/>
</dbReference>
<dbReference type="RefSeq" id="WP_160198644.1">
    <property type="nucleotide sequence ID" value="NZ_QXXA01000023.1"/>
</dbReference>
<feature type="domain" description="HPr" evidence="6">
    <location>
        <begin position="1"/>
        <end position="90"/>
    </location>
</feature>
<dbReference type="EMBL" id="QXXA01000023">
    <property type="protein sequence ID" value="NBI08180.1"/>
    <property type="molecule type" value="Genomic_DNA"/>
</dbReference>
<dbReference type="PROSITE" id="PS00369">
    <property type="entry name" value="PTS_HPR_HIS"/>
    <property type="match status" value="1"/>
</dbReference>
<dbReference type="SUPFAM" id="SSF55594">
    <property type="entry name" value="HPr-like"/>
    <property type="match status" value="1"/>
</dbReference>